<evidence type="ECO:0000313" key="1">
    <source>
        <dbReference type="EMBL" id="KAF0765722.1"/>
    </source>
</evidence>
<evidence type="ECO:0000313" key="2">
    <source>
        <dbReference type="Proteomes" id="UP000478052"/>
    </source>
</evidence>
<keyword evidence="2" id="KW-1185">Reference proteome</keyword>
<organism evidence="1 2">
    <name type="scientific">Aphis craccivora</name>
    <name type="common">Cowpea aphid</name>
    <dbReference type="NCBI Taxonomy" id="307492"/>
    <lineage>
        <taxon>Eukaryota</taxon>
        <taxon>Metazoa</taxon>
        <taxon>Ecdysozoa</taxon>
        <taxon>Arthropoda</taxon>
        <taxon>Hexapoda</taxon>
        <taxon>Insecta</taxon>
        <taxon>Pterygota</taxon>
        <taxon>Neoptera</taxon>
        <taxon>Paraneoptera</taxon>
        <taxon>Hemiptera</taxon>
        <taxon>Sternorrhyncha</taxon>
        <taxon>Aphidomorpha</taxon>
        <taxon>Aphidoidea</taxon>
        <taxon>Aphididae</taxon>
        <taxon>Aphidini</taxon>
        <taxon>Aphis</taxon>
        <taxon>Aphis</taxon>
    </lineage>
</organism>
<sequence>LKLIFNFHIQQWCCFSKSKIDIIQRCQTIPVTYWIDWFERNDVIHHDMTVLTQFRRKNQRFTRKHETMLDCYVNPLAIKL</sequence>
<protein>
    <submittedName>
        <fullName evidence="1">Uncharacterized protein</fullName>
    </submittedName>
</protein>
<name>A0A6G0Z5H8_APHCR</name>
<dbReference type="AlphaFoldDB" id="A0A6G0Z5H8"/>
<dbReference type="Proteomes" id="UP000478052">
    <property type="component" value="Unassembled WGS sequence"/>
</dbReference>
<reference evidence="1 2" key="1">
    <citation type="submission" date="2019-08" db="EMBL/GenBank/DDBJ databases">
        <title>Whole genome of Aphis craccivora.</title>
        <authorList>
            <person name="Voronova N.V."/>
            <person name="Shulinski R.S."/>
            <person name="Bandarenka Y.V."/>
            <person name="Zhorov D.G."/>
            <person name="Warner D."/>
        </authorList>
    </citation>
    <scope>NUCLEOTIDE SEQUENCE [LARGE SCALE GENOMIC DNA]</scope>
    <source>
        <strain evidence="1">180601</strain>
        <tissue evidence="1">Whole Body</tissue>
    </source>
</reference>
<dbReference type="EMBL" id="VUJU01001340">
    <property type="protein sequence ID" value="KAF0765722.1"/>
    <property type="molecule type" value="Genomic_DNA"/>
</dbReference>
<proteinExistence type="predicted"/>
<feature type="non-terminal residue" evidence="1">
    <location>
        <position position="1"/>
    </location>
</feature>
<accession>A0A6G0Z5H8</accession>
<gene>
    <name evidence="1" type="ORF">FWK35_00035359</name>
</gene>
<comment type="caution">
    <text evidence="1">The sequence shown here is derived from an EMBL/GenBank/DDBJ whole genome shotgun (WGS) entry which is preliminary data.</text>
</comment>